<dbReference type="Gene3D" id="3.40.50.10610">
    <property type="entry name" value="ABC-type transport auxiliary lipoprotein component"/>
    <property type="match status" value="1"/>
</dbReference>
<evidence type="ECO:0000256" key="3">
    <source>
        <dbReference type="ARBA" id="ARBA00023136"/>
    </source>
</evidence>
<evidence type="ECO:0000256" key="4">
    <source>
        <dbReference type="ARBA" id="ARBA00023139"/>
    </source>
</evidence>
<dbReference type="Pfam" id="PF03783">
    <property type="entry name" value="CsgG"/>
    <property type="match status" value="1"/>
</dbReference>
<accession>E4TEJ9</accession>
<name>E4TEJ9_CALNY</name>
<evidence type="ECO:0000256" key="2">
    <source>
        <dbReference type="ARBA" id="ARBA00022729"/>
    </source>
</evidence>
<dbReference type="InterPro" id="IPR005534">
    <property type="entry name" value="Curli_assmbl/transp-comp_CsgG"/>
</dbReference>
<dbReference type="Proteomes" id="UP000007039">
    <property type="component" value="Chromosome"/>
</dbReference>
<keyword evidence="3" id="KW-0472">Membrane</keyword>
<organism evidence="7 8">
    <name type="scientific">Calditerrivibrio nitroreducens (strain DSM 19672 / NBRC 101217 / Yu37-1)</name>
    <dbReference type="NCBI Taxonomy" id="768670"/>
    <lineage>
        <taxon>Bacteria</taxon>
        <taxon>Pseudomonadati</taxon>
        <taxon>Deferribacterota</taxon>
        <taxon>Deferribacteres</taxon>
        <taxon>Deferribacterales</taxon>
        <taxon>Calditerrivibrionaceae</taxon>
    </lineage>
</organism>
<dbReference type="KEGG" id="cni:Calni_0412"/>
<proteinExistence type="predicted"/>
<feature type="chain" id="PRO_5003189685" evidence="6">
    <location>
        <begin position="22"/>
        <end position="257"/>
    </location>
</feature>
<keyword evidence="8" id="KW-1185">Reference proteome</keyword>
<dbReference type="GO" id="GO:0030288">
    <property type="term" value="C:outer membrane-bounded periplasmic space"/>
    <property type="evidence" value="ECO:0007669"/>
    <property type="project" value="InterPro"/>
</dbReference>
<dbReference type="HOGENOM" id="CLU_1053508_0_0_0"/>
<keyword evidence="2 6" id="KW-0732">Signal</keyword>
<keyword evidence="5" id="KW-0449">Lipoprotein</keyword>
<dbReference type="EMBL" id="CP002347">
    <property type="protein sequence ID" value="ADR18325.1"/>
    <property type="molecule type" value="Genomic_DNA"/>
</dbReference>
<dbReference type="STRING" id="768670.Calni_0412"/>
<keyword evidence="4" id="KW-0564">Palmitate</keyword>
<dbReference type="eggNOG" id="COG1462">
    <property type="taxonomic scope" value="Bacteria"/>
</dbReference>
<protein>
    <submittedName>
        <fullName evidence="7">Curli production assembly/transport component CsgG</fullName>
    </submittedName>
</protein>
<evidence type="ECO:0000313" key="8">
    <source>
        <dbReference type="Proteomes" id="UP000007039"/>
    </source>
</evidence>
<dbReference type="OrthoDB" id="9793163at2"/>
<gene>
    <name evidence="7" type="ordered locus">Calni_0412</name>
</gene>
<reference key="1">
    <citation type="submission" date="2010-11" db="EMBL/GenBank/DDBJ databases">
        <title>The complete genome of chromosome of Calditerrivibrio nitroreducens DSM 19672.</title>
        <authorList>
            <consortium name="US DOE Joint Genome Institute (JGI-PGF)"/>
            <person name="Lucas S."/>
            <person name="Copeland A."/>
            <person name="Lapidus A."/>
            <person name="Bruce D."/>
            <person name="Goodwin L."/>
            <person name="Pitluck S."/>
            <person name="Kyrpides N."/>
            <person name="Mavromatis K."/>
            <person name="Ivanova N."/>
            <person name="Mikhailova N."/>
            <person name="Zeytun A."/>
            <person name="Brettin T."/>
            <person name="Detter J.C."/>
            <person name="Tapia R."/>
            <person name="Han C."/>
            <person name="Land M."/>
            <person name="Hauser L."/>
            <person name="Markowitz V."/>
            <person name="Cheng J.-F."/>
            <person name="Hugenholtz P."/>
            <person name="Woyke T."/>
            <person name="Wu D."/>
            <person name="Spring S."/>
            <person name="Schroeder M."/>
            <person name="Brambilla E."/>
            <person name="Klenk H.-P."/>
            <person name="Eisen J.A."/>
        </authorList>
    </citation>
    <scope>NUCLEOTIDE SEQUENCE [LARGE SCALE GENOMIC DNA]</scope>
    <source>
        <strain>DSM 19672</strain>
    </source>
</reference>
<reference evidence="7 8" key="2">
    <citation type="journal article" date="2011" name="Stand. Genomic Sci.">
        <title>Complete genome sequence of Calditerrivibrio nitroreducens type strain (Yu37-1).</title>
        <authorList>
            <person name="Pitluck S."/>
            <person name="Sikorski J."/>
            <person name="Zeytun A."/>
            <person name="Lapidus A."/>
            <person name="Nolan M."/>
            <person name="Lucas S."/>
            <person name="Hammon N."/>
            <person name="Deshpande S."/>
            <person name="Cheng J.F."/>
            <person name="Tapia R."/>
            <person name="Han C."/>
            <person name="Goodwin L."/>
            <person name="Liolios K."/>
            <person name="Pagani I."/>
            <person name="Ivanova N."/>
            <person name="Mavromatis K."/>
            <person name="Pati A."/>
            <person name="Chen A."/>
            <person name="Palaniappan K."/>
            <person name="Hauser L."/>
            <person name="Chang Y.J."/>
            <person name="Jeffries C.D."/>
            <person name="Detter J.C."/>
            <person name="Brambilla E."/>
            <person name="Djao O.D."/>
            <person name="Rohde M."/>
            <person name="Spring S."/>
            <person name="Goker M."/>
            <person name="Woyke T."/>
            <person name="Bristow J."/>
            <person name="Eisen J.A."/>
            <person name="Markowitz V."/>
            <person name="Hugenholtz P."/>
            <person name="Kyrpides N.C."/>
            <person name="Klenk H.P."/>
            <person name="Land M."/>
        </authorList>
    </citation>
    <scope>NUCLEOTIDE SEQUENCE [LARGE SCALE GENOMIC DNA]</scope>
    <source>
        <strain evidence="8">DSM 19672 / NBRC 101217 / Yu37-1</strain>
    </source>
</reference>
<feature type="signal peptide" evidence="6">
    <location>
        <begin position="1"/>
        <end position="21"/>
    </location>
</feature>
<evidence type="ECO:0000256" key="1">
    <source>
        <dbReference type="ARBA" id="ARBA00022475"/>
    </source>
</evidence>
<dbReference type="PANTHER" id="PTHR41164:SF1">
    <property type="entry name" value="CURLI PRODUCTION ASSEMBLY_TRANSPORT COMPONENT CSGG"/>
    <property type="match status" value="1"/>
</dbReference>
<dbReference type="AlphaFoldDB" id="E4TEJ9"/>
<evidence type="ECO:0000313" key="7">
    <source>
        <dbReference type="EMBL" id="ADR18325.1"/>
    </source>
</evidence>
<evidence type="ECO:0000256" key="5">
    <source>
        <dbReference type="ARBA" id="ARBA00023288"/>
    </source>
</evidence>
<keyword evidence="1" id="KW-1003">Cell membrane</keyword>
<sequence length="257" mass="26849" precursor="true">MRRKVLVALVALCLVGTTAFSEETKVEEIKVPVPHCSEPVLSVAINDIECTAASCQDTGSPSAGFAALAQLFSGAGGVKGIGNGVKSMLTNALQETKCFKIIDLAKFQQMKKMLEATGQTVTPPKIDLFISGQITSVSVGKSGGALGGGFIPILGLISKSTETADITFDLMTMNPTTLEQGESKSFKANSEQTSWGFGAVGAGVGGGWSISKSLALDSVVRDVVFSATNYLAETFAKDKIIDRPAQKTAKSDSKNQE</sequence>
<evidence type="ECO:0000256" key="6">
    <source>
        <dbReference type="SAM" id="SignalP"/>
    </source>
</evidence>
<dbReference type="PANTHER" id="PTHR41164">
    <property type="entry name" value="CURLI PRODUCTION ASSEMBLY/TRANSPORT COMPONENT CSGG"/>
    <property type="match status" value="1"/>
</dbReference>